<dbReference type="Proteomes" id="UP001500683">
    <property type="component" value="Unassembled WGS sequence"/>
</dbReference>
<dbReference type="InterPro" id="IPR038607">
    <property type="entry name" value="PhoD-like_sf"/>
</dbReference>
<dbReference type="InterPro" id="IPR052900">
    <property type="entry name" value="Phospholipid_Metab_Enz"/>
</dbReference>
<dbReference type="EMBL" id="BAAAZG010000059">
    <property type="protein sequence ID" value="GAA4098967.1"/>
    <property type="molecule type" value="Genomic_DNA"/>
</dbReference>
<reference evidence="4" key="1">
    <citation type="journal article" date="2019" name="Int. J. Syst. Evol. Microbiol.">
        <title>The Global Catalogue of Microorganisms (GCM) 10K type strain sequencing project: providing services to taxonomists for standard genome sequencing and annotation.</title>
        <authorList>
            <consortium name="The Broad Institute Genomics Platform"/>
            <consortium name="The Broad Institute Genome Sequencing Center for Infectious Disease"/>
            <person name="Wu L."/>
            <person name="Ma J."/>
        </authorList>
    </citation>
    <scope>NUCLEOTIDE SEQUENCE [LARGE SCALE GENOMIC DNA]</scope>
    <source>
        <strain evidence="4">JCM 16702</strain>
    </source>
</reference>
<protein>
    <submittedName>
        <fullName evidence="3">Alkaline phosphatase D family protein</fullName>
    </submittedName>
</protein>
<dbReference type="PANTHER" id="PTHR43606">
    <property type="entry name" value="PHOSPHATASE, PUTATIVE (AFU_ORTHOLOGUE AFUA_6G08710)-RELATED"/>
    <property type="match status" value="1"/>
</dbReference>
<dbReference type="CDD" id="cd07389">
    <property type="entry name" value="MPP_PhoD"/>
    <property type="match status" value="1"/>
</dbReference>
<dbReference type="Pfam" id="PF16655">
    <property type="entry name" value="PhoD_N"/>
    <property type="match status" value="1"/>
</dbReference>
<evidence type="ECO:0000259" key="2">
    <source>
        <dbReference type="Pfam" id="PF16655"/>
    </source>
</evidence>
<evidence type="ECO:0000259" key="1">
    <source>
        <dbReference type="Pfam" id="PF09423"/>
    </source>
</evidence>
<comment type="caution">
    <text evidence="3">The sequence shown here is derived from an EMBL/GenBank/DDBJ whole genome shotgun (WGS) entry which is preliminary data.</text>
</comment>
<evidence type="ECO:0000313" key="4">
    <source>
        <dbReference type="Proteomes" id="UP001500683"/>
    </source>
</evidence>
<feature type="domain" description="PhoD-like phosphatase metallophosphatase" evidence="1">
    <location>
        <begin position="158"/>
        <end position="545"/>
    </location>
</feature>
<dbReference type="SUPFAM" id="SSF56300">
    <property type="entry name" value="Metallo-dependent phosphatases"/>
    <property type="match status" value="1"/>
</dbReference>
<dbReference type="InterPro" id="IPR032093">
    <property type="entry name" value="PhoD_N"/>
</dbReference>
<gene>
    <name evidence="3" type="ORF">GCM10022214_74570</name>
</gene>
<dbReference type="InterPro" id="IPR006311">
    <property type="entry name" value="TAT_signal"/>
</dbReference>
<proteinExistence type="predicted"/>
<dbReference type="Pfam" id="PF09423">
    <property type="entry name" value="PhoD"/>
    <property type="match status" value="1"/>
</dbReference>
<name>A0ABP7WX80_9ACTN</name>
<dbReference type="InterPro" id="IPR029052">
    <property type="entry name" value="Metallo-depent_PP-like"/>
</dbReference>
<accession>A0ABP7WX80</accession>
<dbReference type="Gene3D" id="2.60.40.380">
    <property type="entry name" value="Purple acid phosphatase-like, N-terminal"/>
    <property type="match status" value="1"/>
</dbReference>
<dbReference type="PROSITE" id="PS51318">
    <property type="entry name" value="TAT"/>
    <property type="match status" value="1"/>
</dbReference>
<dbReference type="Gene3D" id="3.60.21.70">
    <property type="entry name" value="PhoD-like phosphatase"/>
    <property type="match status" value="1"/>
</dbReference>
<evidence type="ECO:0000313" key="3">
    <source>
        <dbReference type="EMBL" id="GAA4098967.1"/>
    </source>
</evidence>
<keyword evidence="4" id="KW-1185">Reference proteome</keyword>
<organism evidence="3 4">
    <name type="scientific">Actinomadura miaoliensis</name>
    <dbReference type="NCBI Taxonomy" id="430685"/>
    <lineage>
        <taxon>Bacteria</taxon>
        <taxon>Bacillati</taxon>
        <taxon>Actinomycetota</taxon>
        <taxon>Actinomycetes</taxon>
        <taxon>Streptosporangiales</taxon>
        <taxon>Thermomonosporaceae</taxon>
        <taxon>Actinomadura</taxon>
    </lineage>
</organism>
<dbReference type="RefSeq" id="WP_344957018.1">
    <property type="nucleotide sequence ID" value="NZ_BAAAZG010000059.1"/>
</dbReference>
<feature type="domain" description="Phospholipase D N-terminal" evidence="2">
    <location>
        <begin position="55"/>
        <end position="145"/>
    </location>
</feature>
<dbReference type="PANTHER" id="PTHR43606:SF2">
    <property type="entry name" value="ALKALINE PHOSPHATASE FAMILY PROTEIN (AFU_ORTHOLOGUE AFUA_5G03860)"/>
    <property type="match status" value="1"/>
</dbReference>
<dbReference type="InterPro" id="IPR018946">
    <property type="entry name" value="PhoD-like_MPP"/>
</dbReference>
<sequence length="590" mass="65381">MSRVSRRSFLGLSFAAAVTWSVGEVVPAAAGSPDTVARLFQIRGARRAEEVFPQSVASGDPSPDGAVLWTRVAPDAARATPSVAYEIAADETFGTPLVRGVATAEESRDFTVKVRVSAKALRPWQTYYYRFIVGGTASRTGRFRTLPAPGASLGGLRFGYISCQDYTNGYYTALRHLAQEDVDFIVHLGDYIYETTGDPSFQGAQVRTIELPSGRTRAETLDDYRALYKVYRSDPDLQRLHERFAMIQIWDDHEFANDSYGAYDTDTEDEQANYAPDRKLAAVRAWSEFSTAGARFDPSGGPLGAITIYRTLRFGGLMDLVLTDERTYRSKPPCGLREFFDRYLSAGCAERLNPARTMLGDRQREWFVDQVTSSSATWKVWGNEVMCMQLKLLDIYVKQLFPQVKAQQEARRNARSLLDGRFEVFLNLDQWDGFPAERTRILSAFRDVENLVTITGDLHSFGAGYLRPDFDNPLQRPVGVSLLGGSVTSSNLTEMATFGQGGLLVPPETDLTWALRGSNPHLEYFNSAAHGYVVMDVTPAGITATMKAVRSIRSAATPELLTLRTFRVGEGTTRLETVDRGTRALGNAGR</sequence>